<accession>A0A5D2RJN5</accession>
<evidence type="ECO:0000256" key="5">
    <source>
        <dbReference type="SAM" id="MobiDB-lite"/>
    </source>
</evidence>
<keyword evidence="2" id="KW-0677">Repeat</keyword>
<feature type="domain" description="HTH myb-type" evidence="7">
    <location>
        <begin position="12"/>
        <end position="64"/>
    </location>
</feature>
<dbReference type="AlphaFoldDB" id="A0A5D2RJN5"/>
<dbReference type="EMBL" id="CM017611">
    <property type="protein sequence ID" value="TYI40572.1"/>
    <property type="molecule type" value="Genomic_DNA"/>
</dbReference>
<dbReference type="InterPro" id="IPR001005">
    <property type="entry name" value="SANT/Myb"/>
</dbReference>
<evidence type="ECO:0000256" key="3">
    <source>
        <dbReference type="ARBA" id="ARBA00023125"/>
    </source>
</evidence>
<evidence type="ECO:0000256" key="2">
    <source>
        <dbReference type="ARBA" id="ARBA00022737"/>
    </source>
</evidence>
<dbReference type="FunFam" id="1.10.10.60:FF:000349">
    <property type="entry name" value="Transcription factor MYB39"/>
    <property type="match status" value="1"/>
</dbReference>
<feature type="compositionally biased region" description="Polar residues" evidence="5">
    <location>
        <begin position="241"/>
        <end position="254"/>
    </location>
</feature>
<dbReference type="InterPro" id="IPR015495">
    <property type="entry name" value="Myb_TF_plants"/>
</dbReference>
<dbReference type="FunFam" id="1.10.10.60:FF:000001">
    <property type="entry name" value="MYB-related transcription factor"/>
    <property type="match status" value="1"/>
</dbReference>
<evidence type="ECO:0000259" key="7">
    <source>
        <dbReference type="PROSITE" id="PS51294"/>
    </source>
</evidence>
<keyword evidence="9" id="KW-1185">Reference proteome</keyword>
<dbReference type="InterPro" id="IPR017930">
    <property type="entry name" value="Myb_dom"/>
</dbReference>
<keyword evidence="4" id="KW-0539">Nucleus</keyword>
<protein>
    <submittedName>
        <fullName evidence="8">Uncharacterized protein</fullName>
    </submittedName>
</protein>
<sequence length="337" mass="38179">MMGRPPPCSRDENGLKKGPWTPEEDRILVDYIQRHGHGSWRALPKLAGLNRCGKSCRLRWTNYLRPDIKRGRFSEEEEHTIINLHASLGNKWSAIATHLPGRTDNEIKNFWNTHLRKKLFQMGIDPVTHRPRTDLNILPNLPQLLAAANFTNLMMTNIPLDAAHLAKLQLLHNIIQVLGTTPTMEALNFLAGPTFRANHQFSNLSLGFAPQELTQLQSNLLNSEAPQQHQPEVTEYHNQPMEDSNNHQFSSLSPANIPPLLTQSQLPALVPASPERRPQTENKNINPINISNPSSTSTTFEGWGDLMDDEESDSYRRDIIRPGIISDMALLLKELWD</sequence>
<dbReference type="PANTHER" id="PTHR10641:SF1303">
    <property type="entry name" value="MYB TRANSCRIPTION FACTOR"/>
    <property type="match status" value="1"/>
</dbReference>
<dbReference type="PANTHER" id="PTHR10641">
    <property type="entry name" value="MYB FAMILY TRANSCRIPTION FACTOR"/>
    <property type="match status" value="1"/>
</dbReference>
<dbReference type="SUPFAM" id="SSF46689">
    <property type="entry name" value="Homeodomain-like"/>
    <property type="match status" value="1"/>
</dbReference>
<reference evidence="8 9" key="1">
    <citation type="submission" date="2019-07" db="EMBL/GenBank/DDBJ databases">
        <title>WGS assembly of Gossypium tomentosum.</title>
        <authorList>
            <person name="Chen Z.J."/>
            <person name="Sreedasyam A."/>
            <person name="Ando A."/>
            <person name="Song Q."/>
            <person name="De L."/>
            <person name="Hulse-Kemp A."/>
            <person name="Ding M."/>
            <person name="Ye W."/>
            <person name="Kirkbride R."/>
            <person name="Jenkins J."/>
            <person name="Plott C."/>
            <person name="Lovell J."/>
            <person name="Lin Y.-M."/>
            <person name="Vaughn R."/>
            <person name="Liu B."/>
            <person name="Li W."/>
            <person name="Simpson S."/>
            <person name="Scheffler B."/>
            <person name="Saski C."/>
            <person name="Grover C."/>
            <person name="Hu G."/>
            <person name="Conover J."/>
            <person name="Carlson J."/>
            <person name="Shu S."/>
            <person name="Boston L."/>
            <person name="Williams M."/>
            <person name="Peterson D."/>
            <person name="Mcgee K."/>
            <person name="Jones D."/>
            <person name="Wendel J."/>
            <person name="Stelly D."/>
            <person name="Grimwood J."/>
            <person name="Schmutz J."/>
        </authorList>
    </citation>
    <scope>NUCLEOTIDE SEQUENCE [LARGE SCALE GENOMIC DNA]</scope>
    <source>
        <strain evidence="8">7179.01</strain>
    </source>
</reference>
<comment type="subcellular location">
    <subcellularLocation>
        <location evidence="1">Nucleus</location>
    </subcellularLocation>
</comment>
<evidence type="ECO:0000259" key="6">
    <source>
        <dbReference type="PROSITE" id="PS50090"/>
    </source>
</evidence>
<dbReference type="Proteomes" id="UP000322667">
    <property type="component" value="Chromosome A02"/>
</dbReference>
<feature type="region of interest" description="Disordered" evidence="5">
    <location>
        <begin position="237"/>
        <end position="257"/>
    </location>
</feature>
<dbReference type="Gene3D" id="1.10.10.60">
    <property type="entry name" value="Homeodomain-like"/>
    <property type="match status" value="2"/>
</dbReference>
<dbReference type="InterPro" id="IPR009057">
    <property type="entry name" value="Homeodomain-like_sf"/>
</dbReference>
<feature type="compositionally biased region" description="Low complexity" evidence="5">
    <location>
        <begin position="284"/>
        <end position="299"/>
    </location>
</feature>
<dbReference type="PROSITE" id="PS51294">
    <property type="entry name" value="HTH_MYB"/>
    <property type="match status" value="2"/>
</dbReference>
<feature type="region of interest" description="Disordered" evidence="5">
    <location>
        <begin position="272"/>
        <end position="301"/>
    </location>
</feature>
<evidence type="ECO:0000256" key="1">
    <source>
        <dbReference type="ARBA" id="ARBA00004123"/>
    </source>
</evidence>
<dbReference type="SMART" id="SM00717">
    <property type="entry name" value="SANT"/>
    <property type="match status" value="2"/>
</dbReference>
<dbReference type="GO" id="GO:0005634">
    <property type="term" value="C:nucleus"/>
    <property type="evidence" value="ECO:0007669"/>
    <property type="project" value="UniProtKB-SubCell"/>
</dbReference>
<feature type="region of interest" description="Disordered" evidence="5">
    <location>
        <begin position="1"/>
        <end position="21"/>
    </location>
</feature>
<evidence type="ECO:0000256" key="4">
    <source>
        <dbReference type="ARBA" id="ARBA00023242"/>
    </source>
</evidence>
<evidence type="ECO:0000313" key="9">
    <source>
        <dbReference type="Proteomes" id="UP000322667"/>
    </source>
</evidence>
<organism evidence="8 9">
    <name type="scientific">Gossypium tomentosum</name>
    <name type="common">Hawaiian cotton</name>
    <name type="synonym">Gossypium sandvicense</name>
    <dbReference type="NCBI Taxonomy" id="34277"/>
    <lineage>
        <taxon>Eukaryota</taxon>
        <taxon>Viridiplantae</taxon>
        <taxon>Streptophyta</taxon>
        <taxon>Embryophyta</taxon>
        <taxon>Tracheophyta</taxon>
        <taxon>Spermatophyta</taxon>
        <taxon>Magnoliopsida</taxon>
        <taxon>eudicotyledons</taxon>
        <taxon>Gunneridae</taxon>
        <taxon>Pentapetalae</taxon>
        <taxon>rosids</taxon>
        <taxon>malvids</taxon>
        <taxon>Malvales</taxon>
        <taxon>Malvaceae</taxon>
        <taxon>Malvoideae</taxon>
        <taxon>Gossypium</taxon>
    </lineage>
</organism>
<dbReference type="Pfam" id="PF00249">
    <property type="entry name" value="Myb_DNA-binding"/>
    <property type="match status" value="2"/>
</dbReference>
<gene>
    <name evidence="8" type="ORF">ES332_A02G172400v1</name>
</gene>
<proteinExistence type="predicted"/>
<feature type="domain" description="HTH myb-type" evidence="7">
    <location>
        <begin position="65"/>
        <end position="119"/>
    </location>
</feature>
<dbReference type="GO" id="GO:0003677">
    <property type="term" value="F:DNA binding"/>
    <property type="evidence" value="ECO:0007669"/>
    <property type="project" value="UniProtKB-KW"/>
</dbReference>
<dbReference type="CDD" id="cd00167">
    <property type="entry name" value="SANT"/>
    <property type="match status" value="2"/>
</dbReference>
<dbReference type="PROSITE" id="PS50090">
    <property type="entry name" value="MYB_LIKE"/>
    <property type="match status" value="2"/>
</dbReference>
<evidence type="ECO:0000313" key="8">
    <source>
        <dbReference type="EMBL" id="TYI40572.1"/>
    </source>
</evidence>
<keyword evidence="3" id="KW-0238">DNA-binding</keyword>
<name>A0A5D2RJN5_GOSTO</name>
<feature type="domain" description="Myb-like" evidence="6">
    <location>
        <begin position="65"/>
        <end position="115"/>
    </location>
</feature>
<feature type="domain" description="Myb-like" evidence="6">
    <location>
        <begin position="12"/>
        <end position="64"/>
    </location>
</feature>